<sequence length="522" mass="59108">MDATTSIKPKTMAELLPGLSGILSRDVMQTLTAKKQPRPTMAQTRTAEKVLKPLTIAEMRADIQALKIQSPRRVAQSTRATKKKIWNSSVKIDKKISHTADGQMKNNPVRKVLNFQMKPKFVTNSRVIVHQVAETPRFPKPDFRAKKSLLQAKNTVRISGVCNIPDTPVVAKPIKSKVTLANKENNSNQSNIIKDKKQVLQRPLSNKKLLPQLKPPETPLSNESWKSNCDASFLQREKEINDIEMKIQAISEEQTLENIAEVSPPVSTPFKEYRNVKEYFNNSSELENSGLYSDNTIMCFDKPVETGVSNNDNKREESVIVSLCDLLTKTKVTNQETISAELNDLLQVAKQTEYNIKIIDSGIQTLNTIKDSQIKSLQYVKKLIHDKRNGQSIPECDKDKTLMIKTKVTANDLKQESLSTEKSPILVERCSVIKSPSYKIPKKNMCLRKKVFYKSMPNISNNIGTPNKDIDRRALDMYMKMKEQMNFLNTPRVKNNNRAVPDTPTVTSHNLQRQLNKLYGGS</sequence>
<dbReference type="Proteomes" id="UP001652740">
    <property type="component" value="Unplaced"/>
</dbReference>
<dbReference type="InParanoid" id="A0A6J1WRC8"/>
<reference evidence="3" key="1">
    <citation type="submission" date="2025-08" db="UniProtKB">
        <authorList>
            <consortium name="RefSeq"/>
        </authorList>
    </citation>
    <scope>IDENTIFICATION</scope>
    <source>
        <tissue evidence="3">Whole larvae</tissue>
    </source>
</reference>
<evidence type="ECO:0000256" key="1">
    <source>
        <dbReference type="SAM" id="MobiDB-lite"/>
    </source>
</evidence>
<keyword evidence="2" id="KW-1185">Reference proteome</keyword>
<organism evidence="2 3">
    <name type="scientific">Galleria mellonella</name>
    <name type="common">Greater wax moth</name>
    <dbReference type="NCBI Taxonomy" id="7137"/>
    <lineage>
        <taxon>Eukaryota</taxon>
        <taxon>Metazoa</taxon>
        <taxon>Ecdysozoa</taxon>
        <taxon>Arthropoda</taxon>
        <taxon>Hexapoda</taxon>
        <taxon>Insecta</taxon>
        <taxon>Pterygota</taxon>
        <taxon>Neoptera</taxon>
        <taxon>Endopterygota</taxon>
        <taxon>Lepidoptera</taxon>
        <taxon>Glossata</taxon>
        <taxon>Ditrysia</taxon>
        <taxon>Pyraloidea</taxon>
        <taxon>Pyralidae</taxon>
        <taxon>Galleriinae</taxon>
        <taxon>Galleria</taxon>
    </lineage>
</organism>
<evidence type="ECO:0000313" key="2">
    <source>
        <dbReference type="Proteomes" id="UP001652740"/>
    </source>
</evidence>
<feature type="region of interest" description="Disordered" evidence="1">
    <location>
        <begin position="206"/>
        <end position="226"/>
    </location>
</feature>
<name>A0A6J1WRC8_GALME</name>
<dbReference type="RefSeq" id="XP_026758029.2">
    <property type="nucleotide sequence ID" value="XM_026902228.3"/>
</dbReference>
<proteinExistence type="predicted"/>
<dbReference type="KEGG" id="gmw:113517531"/>
<protein>
    <submittedName>
        <fullName evidence="3">Uncharacterized protein LOC113517531 isoform X1</fullName>
    </submittedName>
</protein>
<dbReference type="GeneID" id="113517531"/>
<evidence type="ECO:0000313" key="3">
    <source>
        <dbReference type="RefSeq" id="XP_026758029.2"/>
    </source>
</evidence>
<gene>
    <name evidence="3" type="primary">LOC113517531</name>
</gene>
<dbReference type="AlphaFoldDB" id="A0A6J1WRC8"/>
<accession>A0A6J1WRC8</accession>